<dbReference type="AlphaFoldDB" id="A0A1H5K5E9"/>
<feature type="compositionally biased region" description="Low complexity" evidence="1">
    <location>
        <begin position="179"/>
        <end position="188"/>
    </location>
</feature>
<dbReference type="Proteomes" id="UP000181980">
    <property type="component" value="Unassembled WGS sequence"/>
</dbReference>
<proteinExistence type="predicted"/>
<protein>
    <submittedName>
        <fullName evidence="2">Uncharacterized protein</fullName>
    </submittedName>
</protein>
<feature type="compositionally biased region" description="Low complexity" evidence="1">
    <location>
        <begin position="149"/>
        <end position="160"/>
    </location>
</feature>
<accession>A0A1H5K5E9</accession>
<keyword evidence="3" id="KW-1185">Reference proteome</keyword>
<gene>
    <name evidence="2" type="ORF">SAMN04488561_1903</name>
</gene>
<feature type="compositionally biased region" description="Basic residues" evidence="1">
    <location>
        <begin position="168"/>
        <end position="178"/>
    </location>
</feature>
<evidence type="ECO:0000313" key="2">
    <source>
        <dbReference type="EMBL" id="SEE59999.1"/>
    </source>
</evidence>
<reference evidence="3" key="1">
    <citation type="submission" date="2016-10" db="EMBL/GenBank/DDBJ databases">
        <authorList>
            <person name="Varghese N."/>
            <person name="Submissions S."/>
        </authorList>
    </citation>
    <scope>NUCLEOTIDE SEQUENCE [LARGE SCALE GENOMIC DNA]</scope>
    <source>
        <strain evidence="3">DSM 45237</strain>
    </source>
</reference>
<sequence>MATSAWARRSSNDPPAVRPYLSDRYWCQRDGWRGSPPTIHKLDSPARSACSCSHATCRSRASRAVPTIPDTPHAASTASATVIPLDRPSRARTQASPGTSLISTTDRVGSAHRLSVVTASYPSTSAARATAPVVRVPRVLEGGLSSTARRVPPGRGVGVPMPTLIPLHRSRPARRRGPSRPGRPQRAGGARGVDTTPRAASPSW</sequence>
<name>A0A1H5K5E9_9ACTN</name>
<evidence type="ECO:0000313" key="3">
    <source>
        <dbReference type="Proteomes" id="UP000181980"/>
    </source>
</evidence>
<evidence type="ECO:0000256" key="1">
    <source>
        <dbReference type="SAM" id="MobiDB-lite"/>
    </source>
</evidence>
<feature type="region of interest" description="Disordered" evidence="1">
    <location>
        <begin position="145"/>
        <end position="204"/>
    </location>
</feature>
<dbReference type="EMBL" id="FNUC01000003">
    <property type="protein sequence ID" value="SEE59999.1"/>
    <property type="molecule type" value="Genomic_DNA"/>
</dbReference>
<organism evidence="2 3">
    <name type="scientific">Jiangella alba</name>
    <dbReference type="NCBI Taxonomy" id="561176"/>
    <lineage>
        <taxon>Bacteria</taxon>
        <taxon>Bacillati</taxon>
        <taxon>Actinomycetota</taxon>
        <taxon>Actinomycetes</taxon>
        <taxon>Jiangellales</taxon>
        <taxon>Jiangellaceae</taxon>
        <taxon>Jiangella</taxon>
    </lineage>
</organism>